<proteinExistence type="predicted"/>
<evidence type="ECO:0000313" key="2">
    <source>
        <dbReference type="Proteomes" id="UP000198345"/>
    </source>
</evidence>
<protein>
    <recommendedName>
        <fullName evidence="3">Nuclease</fullName>
    </recommendedName>
</protein>
<dbReference type="InterPro" id="IPR029470">
    <property type="entry name" value="PDDEXK_4"/>
</dbReference>
<dbReference type="Pfam" id="PF14281">
    <property type="entry name" value="PDDEXK_4"/>
    <property type="match status" value="1"/>
</dbReference>
<dbReference type="EMBL" id="MUGW01000012">
    <property type="protein sequence ID" value="OXA93787.1"/>
    <property type="molecule type" value="Genomic_DNA"/>
</dbReference>
<reference evidence="1 2" key="1">
    <citation type="submission" date="2016-11" db="EMBL/GenBank/DDBJ databases">
        <title>Whole genomes of Flavobacteriaceae.</title>
        <authorList>
            <person name="Stine C."/>
            <person name="Li C."/>
            <person name="Tadesse D."/>
        </authorList>
    </citation>
    <scope>NUCLEOTIDE SEQUENCE [LARGE SCALE GENOMIC DNA]</scope>
    <source>
        <strain evidence="1 2">DSM 18292</strain>
    </source>
</reference>
<dbReference type="AlphaFoldDB" id="A0A226HHP2"/>
<sequence length="345" mass="40928">MNQPNIFNYATSELTQDAFITWLLQWANPIFKNDNEKLHNLGISFLQSLVAFQNITIGEISELEIKQQFHKVDIFVTFKMNDCTYGIIIEDKVHSNDHSNQLQRYLTKISELKTCHVLVPIYFKTGYQVDLSKIIENNYHYYTVKDLLNIITLEKVTAVDNDVLSQYHSYLEIKEKHFNNAEIESNNYLIRPIKDWKRWSCVRFFHDYKEHFNAGWGEVANNREALLAFWFGGKELTSIDKKIGIYMDIVFKDDRLRVNYRIYLKDNVKINIQMRDDIYDGFVPFFKKSGIECRKAKYSHAKETMLLAEITNVDGDFNYIEFVEKIEFYQNVLNEYVDNRNAMLL</sequence>
<comment type="caution">
    <text evidence="1">The sequence shown here is derived from an EMBL/GenBank/DDBJ whole genome shotgun (WGS) entry which is preliminary data.</text>
</comment>
<gene>
    <name evidence="1" type="ORF">B0A66_05930</name>
</gene>
<dbReference type="Proteomes" id="UP000198345">
    <property type="component" value="Unassembled WGS sequence"/>
</dbReference>
<dbReference type="RefSeq" id="WP_089048936.1">
    <property type="nucleotide sequence ID" value="NZ_FXTV01000006.1"/>
</dbReference>
<organism evidence="1 2">
    <name type="scientific">Flavobacterium hercynium</name>
    <dbReference type="NCBI Taxonomy" id="387094"/>
    <lineage>
        <taxon>Bacteria</taxon>
        <taxon>Pseudomonadati</taxon>
        <taxon>Bacteroidota</taxon>
        <taxon>Flavobacteriia</taxon>
        <taxon>Flavobacteriales</taxon>
        <taxon>Flavobacteriaceae</taxon>
        <taxon>Flavobacterium</taxon>
    </lineage>
</organism>
<evidence type="ECO:0000313" key="1">
    <source>
        <dbReference type="EMBL" id="OXA93787.1"/>
    </source>
</evidence>
<keyword evidence="2" id="KW-1185">Reference proteome</keyword>
<name>A0A226HHP2_9FLAO</name>
<accession>A0A226HHP2</accession>
<dbReference type="OrthoDB" id="6796607at2"/>
<evidence type="ECO:0008006" key="3">
    <source>
        <dbReference type="Google" id="ProtNLM"/>
    </source>
</evidence>